<feature type="compositionally biased region" description="Basic and acidic residues" evidence="1">
    <location>
        <begin position="605"/>
        <end position="648"/>
    </location>
</feature>
<proteinExistence type="predicted"/>
<feature type="compositionally biased region" description="Pro residues" evidence="1">
    <location>
        <begin position="698"/>
        <end position="708"/>
    </location>
</feature>
<dbReference type="PANTHER" id="PTHR42081:SF2">
    <property type="entry name" value="NIPPED-B-LIKE PROTEIN B"/>
    <property type="match status" value="1"/>
</dbReference>
<evidence type="ECO:0000256" key="1">
    <source>
        <dbReference type="SAM" id="MobiDB-lite"/>
    </source>
</evidence>
<keyword evidence="4" id="KW-1185">Reference proteome</keyword>
<accession>A0A9X0DQ29</accession>
<dbReference type="PANTHER" id="PTHR42081">
    <property type="entry name" value="ZINC FINGER PROTEIN DHHC DOMAIN CONTAINING PROTEIN"/>
    <property type="match status" value="1"/>
</dbReference>
<evidence type="ECO:0000313" key="4">
    <source>
        <dbReference type="Proteomes" id="UP001152300"/>
    </source>
</evidence>
<feature type="compositionally biased region" description="Polar residues" evidence="1">
    <location>
        <begin position="424"/>
        <end position="437"/>
    </location>
</feature>
<feature type="compositionally biased region" description="Polar residues" evidence="1">
    <location>
        <begin position="649"/>
        <end position="659"/>
    </location>
</feature>
<sequence length="853" mass="96030">MSFGESPSDIIIVVAFCRELYRKCRAAGGEYDEISREVRGLHTVLKHLKSAVKDGDSPLNRNRSIWVRQLAPIIWDCDFTLKQLNGLLLEYGRLFEGSGVENGSSKISWDKKRFGSNEMDRLGAIRVKLISHKTSLTVFLDTIQLQENGKMKMGLNVQGEQLDIILDKVDHIAAKMSHRGGPFMTSSENGDKEVWKQFRRGLILEGFSSDVLQQHKDVLRAYIRQMEQDGLLVGEPPTPQMRSPVSPHTERWINLTHSESSHVQPLPFNSIGSDDSGAKEMIQREDNVERLKPEPHLDPWFEGQPERQSTPIRRQLSPPLTPKMSAAHLTKPEWQEDTSGSESDTSSIHRHQTKSPPNIIQTSDLSLLPFLATPQLLPPPAPSAYHSQSHPNEATRSMALRPNRSSDRASSLRTRRVRFDLSDRQPSPKINTPVTETSPRHDSTIPMARLAPDSYGNEIPPDAKWTKVKRSLISSEVLNQDGRRYEARPEFVAILGILTKDEIQNYASRSYTLREERWRKHHQASIGPEERSTKEKLSGTRRRRNSSSSKSSFGGNSTSDSDSDSGWNSDSESESSSNSDSKSDSDSASDSDSDSDDDSRRNKRKGQDERESKMHNREDLRERGERGDGEDRAERRECMERNERDRESSYTFSPTSATYPSSPQNQPQPFSNLPDTVPINTPSLSSISGLNQSLHGYAPPPIPFPPQQAYPQQPIYAIRNQQPYAQGPPYPDQFLSPHLYADSPHSSFSSIPTYPPSQSPSFRPFSPSSNKPYNPEYTPRRRSHHHSHSHHSRNRDHNTHRSRNRDRDRDASGSTFGRAPMTGSGWRDHLAVAGIGGAALGFLTMLSETADGF</sequence>
<evidence type="ECO:0000259" key="2">
    <source>
        <dbReference type="Pfam" id="PF26118"/>
    </source>
</evidence>
<feature type="compositionally biased region" description="Polar residues" evidence="1">
    <location>
        <begin position="385"/>
        <end position="395"/>
    </location>
</feature>
<feature type="compositionally biased region" description="Low complexity" evidence="1">
    <location>
        <begin position="759"/>
        <end position="772"/>
    </location>
</feature>
<evidence type="ECO:0000313" key="3">
    <source>
        <dbReference type="EMBL" id="KAJ8068643.1"/>
    </source>
</evidence>
<feature type="compositionally biased region" description="Basic residues" evidence="1">
    <location>
        <begin position="780"/>
        <end position="794"/>
    </location>
</feature>
<feature type="domain" description="DUF8035" evidence="2">
    <location>
        <begin position="462"/>
        <end position="515"/>
    </location>
</feature>
<dbReference type="OrthoDB" id="7464126at2759"/>
<comment type="caution">
    <text evidence="3">The sequence shown here is derived from an EMBL/GenBank/DDBJ whole genome shotgun (WGS) entry which is preliminary data.</text>
</comment>
<protein>
    <recommendedName>
        <fullName evidence="2">DUF8035 domain-containing protein</fullName>
    </recommendedName>
</protein>
<feature type="compositionally biased region" description="Low complexity" evidence="1">
    <location>
        <begin position="546"/>
        <end position="586"/>
    </location>
</feature>
<feature type="compositionally biased region" description="Low complexity" evidence="1">
    <location>
        <begin position="709"/>
        <end position="718"/>
    </location>
</feature>
<feature type="compositionally biased region" description="Low complexity" evidence="1">
    <location>
        <begin position="337"/>
        <end position="346"/>
    </location>
</feature>
<dbReference type="EMBL" id="JAPEIS010000002">
    <property type="protein sequence ID" value="KAJ8068643.1"/>
    <property type="molecule type" value="Genomic_DNA"/>
</dbReference>
<feature type="region of interest" description="Disordered" evidence="1">
    <location>
        <begin position="288"/>
        <end position="360"/>
    </location>
</feature>
<feature type="compositionally biased region" description="Basic and acidic residues" evidence="1">
    <location>
        <begin position="528"/>
        <end position="538"/>
    </location>
</feature>
<feature type="compositionally biased region" description="Basic and acidic residues" evidence="1">
    <location>
        <begin position="795"/>
        <end position="811"/>
    </location>
</feature>
<dbReference type="Pfam" id="PF26118">
    <property type="entry name" value="DUF8035"/>
    <property type="match status" value="1"/>
</dbReference>
<dbReference type="Proteomes" id="UP001152300">
    <property type="component" value="Unassembled WGS sequence"/>
</dbReference>
<name>A0A9X0DQ29_9HELO</name>
<organism evidence="3 4">
    <name type="scientific">Sclerotinia nivalis</name>
    <dbReference type="NCBI Taxonomy" id="352851"/>
    <lineage>
        <taxon>Eukaryota</taxon>
        <taxon>Fungi</taxon>
        <taxon>Dikarya</taxon>
        <taxon>Ascomycota</taxon>
        <taxon>Pezizomycotina</taxon>
        <taxon>Leotiomycetes</taxon>
        <taxon>Helotiales</taxon>
        <taxon>Sclerotiniaceae</taxon>
        <taxon>Sclerotinia</taxon>
    </lineage>
</organism>
<feature type="compositionally biased region" description="Basic and acidic residues" evidence="1">
    <location>
        <begin position="288"/>
        <end position="299"/>
    </location>
</feature>
<feature type="region of interest" description="Disordered" evidence="1">
    <location>
        <begin position="378"/>
        <end position="446"/>
    </location>
</feature>
<gene>
    <name evidence="3" type="ORF">OCU04_002345</name>
</gene>
<feature type="compositionally biased region" description="Polar residues" evidence="1">
    <location>
        <begin position="678"/>
        <end position="694"/>
    </location>
</feature>
<reference evidence="3" key="1">
    <citation type="submission" date="2022-11" db="EMBL/GenBank/DDBJ databases">
        <title>Genome Resource of Sclerotinia nivalis Strain SnTB1, a Plant Pathogen Isolated from American Ginseng.</title>
        <authorList>
            <person name="Fan S."/>
        </authorList>
    </citation>
    <scope>NUCLEOTIDE SEQUENCE</scope>
    <source>
        <strain evidence="3">SnTB1</strain>
    </source>
</reference>
<dbReference type="AlphaFoldDB" id="A0A9X0DQ29"/>
<dbReference type="InterPro" id="IPR058348">
    <property type="entry name" value="DUF8035"/>
</dbReference>
<feature type="compositionally biased region" description="Acidic residues" evidence="1">
    <location>
        <begin position="587"/>
        <end position="597"/>
    </location>
</feature>
<feature type="region of interest" description="Disordered" evidence="1">
    <location>
        <begin position="517"/>
        <end position="825"/>
    </location>
</feature>
<feature type="compositionally biased region" description="Low complexity" evidence="1">
    <location>
        <begin position="660"/>
        <end position="674"/>
    </location>
</feature>